<feature type="compositionally biased region" description="Polar residues" evidence="1">
    <location>
        <begin position="432"/>
        <end position="441"/>
    </location>
</feature>
<evidence type="ECO:0000313" key="4">
    <source>
        <dbReference type="Proteomes" id="UP000887561"/>
    </source>
</evidence>
<feature type="transmembrane region" description="Helical" evidence="2">
    <location>
        <begin position="486"/>
        <end position="510"/>
    </location>
</feature>
<protein>
    <submittedName>
        <fullName evidence="5">Uncharacterized protein</fullName>
    </submittedName>
</protein>
<feature type="compositionally biased region" description="Low complexity" evidence="1">
    <location>
        <begin position="397"/>
        <end position="409"/>
    </location>
</feature>
<proteinExistence type="predicted"/>
<dbReference type="AlphaFoldDB" id="A0A915MDG3"/>
<feature type="compositionally biased region" description="Basic and acidic residues" evidence="1">
    <location>
        <begin position="621"/>
        <end position="631"/>
    </location>
</feature>
<keyword evidence="4" id="KW-1185">Reference proteome</keyword>
<feature type="compositionally biased region" description="Basic and acidic residues" evidence="1">
    <location>
        <begin position="410"/>
        <end position="423"/>
    </location>
</feature>
<name>A0A915MDG3_MELJA</name>
<organism evidence="4 5">
    <name type="scientific">Meloidogyne javanica</name>
    <name type="common">Root-knot nematode worm</name>
    <dbReference type="NCBI Taxonomy" id="6303"/>
    <lineage>
        <taxon>Eukaryota</taxon>
        <taxon>Metazoa</taxon>
        <taxon>Ecdysozoa</taxon>
        <taxon>Nematoda</taxon>
        <taxon>Chromadorea</taxon>
        <taxon>Rhabditida</taxon>
        <taxon>Tylenchina</taxon>
        <taxon>Tylenchomorpha</taxon>
        <taxon>Tylenchoidea</taxon>
        <taxon>Meloidogynidae</taxon>
        <taxon>Meloidogyninae</taxon>
        <taxon>Meloidogyne</taxon>
        <taxon>Meloidogyne incognita group</taxon>
    </lineage>
</organism>
<feature type="compositionally biased region" description="Low complexity" evidence="1">
    <location>
        <begin position="594"/>
        <end position="603"/>
    </location>
</feature>
<feature type="chain" id="PRO_5036814645" evidence="3">
    <location>
        <begin position="25"/>
        <end position="631"/>
    </location>
</feature>
<keyword evidence="2" id="KW-0812">Transmembrane</keyword>
<feature type="region of interest" description="Disordered" evidence="1">
    <location>
        <begin position="526"/>
        <end position="631"/>
    </location>
</feature>
<evidence type="ECO:0000313" key="5">
    <source>
        <dbReference type="WBParaSite" id="scaffold34809_cov225.g21778"/>
    </source>
</evidence>
<evidence type="ECO:0000256" key="1">
    <source>
        <dbReference type="SAM" id="MobiDB-lite"/>
    </source>
</evidence>
<dbReference type="Proteomes" id="UP000887561">
    <property type="component" value="Unplaced"/>
</dbReference>
<keyword evidence="2" id="KW-0472">Membrane</keyword>
<feature type="region of interest" description="Disordered" evidence="1">
    <location>
        <begin position="390"/>
        <end position="458"/>
    </location>
</feature>
<dbReference type="WBParaSite" id="scaffold34809_cov225.g21778">
    <property type="protein sequence ID" value="scaffold34809_cov225.g21778"/>
    <property type="gene ID" value="scaffold34809_cov225.g21778"/>
</dbReference>
<keyword evidence="3" id="KW-0732">Signal</keyword>
<accession>A0A915MDG3</accession>
<reference evidence="5" key="1">
    <citation type="submission" date="2022-11" db="UniProtKB">
        <authorList>
            <consortium name="WormBaseParasite"/>
        </authorList>
    </citation>
    <scope>IDENTIFICATION</scope>
</reference>
<sequence>MLANIVALSIVVLQLLGQLNITVANNVGLGNHLLQEGKVKLAADSRVVSNKKDFENMTISANACNVSFDKLGNIYLPYKNRGTTKDKGCTVDLLTDKVDEIVLQSGLFNRVGLGACLKEETINSNVLPFAYSLTNEEVKKFHNGPLFANGSCYSCAEGCVKKTGLEVRWVLDEGQDRGGYAEYAVMNPASNYRLLATPVTPIPTDAPIFNVGLRDHIIQNGKVVLANGSIVAKKEDVEQYMSISADACDVDFNEEGNIVIHYKNQGTAKDKGCTVDLLTDKKDEIVFWTGVQNQGGLDGCMRESDINSNVLPFAYSLTNEEVKKFHNGPLFANGPCRCNEGCVEKTGLEVRWAYDEDQGKENIGLYANPIGTKLIYYLRKEWNLNKTGSRDNYRLLTTPTSSITSTPKPTQEERKSSINREHTSTTSTSTSNNVRTISLPETTPEIAETSETTPPLTIASSLKKRTTTITSASTTMTTTTKGSSGLLFFAVIIVVILTVIGIGIAAYFFVINESFDKEENDVEAVVGTKEDVTGEDQKKEDREEGENKDNVKEEDQMKEYGELEEKKEDLKGDNQGKDEGTKDDNKAKEEIEATAKTAAPTTESQTKEQASAEDKNEEEGEEKKIETQEDE</sequence>
<evidence type="ECO:0000256" key="2">
    <source>
        <dbReference type="SAM" id="Phobius"/>
    </source>
</evidence>
<feature type="compositionally biased region" description="Polar residues" evidence="1">
    <location>
        <begin position="449"/>
        <end position="458"/>
    </location>
</feature>
<evidence type="ECO:0000256" key="3">
    <source>
        <dbReference type="SAM" id="SignalP"/>
    </source>
</evidence>
<keyword evidence="2" id="KW-1133">Transmembrane helix</keyword>
<feature type="compositionally biased region" description="Basic and acidic residues" evidence="1">
    <location>
        <begin position="528"/>
        <end position="593"/>
    </location>
</feature>
<feature type="signal peptide" evidence="3">
    <location>
        <begin position="1"/>
        <end position="24"/>
    </location>
</feature>